<evidence type="ECO:0000313" key="1">
    <source>
        <dbReference type="EMBL" id="GAA5162121.1"/>
    </source>
</evidence>
<gene>
    <name evidence="1" type="ORF">GCM10025770_12470</name>
</gene>
<reference evidence="2" key="1">
    <citation type="journal article" date="2019" name="Int. J. Syst. Evol. Microbiol.">
        <title>The Global Catalogue of Microorganisms (GCM) 10K type strain sequencing project: providing services to taxonomists for standard genome sequencing and annotation.</title>
        <authorList>
            <consortium name="The Broad Institute Genomics Platform"/>
            <consortium name="The Broad Institute Genome Sequencing Center for Infectious Disease"/>
            <person name="Wu L."/>
            <person name="Ma J."/>
        </authorList>
    </citation>
    <scope>NUCLEOTIDE SEQUENCE [LARGE SCALE GENOMIC DNA]</scope>
    <source>
        <strain evidence="2">JCM 18715</strain>
    </source>
</reference>
<protein>
    <submittedName>
        <fullName evidence="1">Uncharacterized protein</fullName>
    </submittedName>
</protein>
<sequence length="144" mass="16047">MSDTFRVEPAEEHESTCACCGNRTRTVWGYVYASELPLACYWIQWTASRPDHPPNFDFLIGTWGNDEVNDKQLVSWLFNPSSGGGSFMAIDSASRPAARSTLCAKALTRQEVVNNGALMQQATDLIDAVWLGDPRLLEVREFAE</sequence>
<comment type="caution">
    <text evidence="1">The sequence shown here is derived from an EMBL/GenBank/DDBJ whole genome shotgun (WGS) entry which is preliminary data.</text>
</comment>
<dbReference type="RefSeq" id="WP_345532021.1">
    <property type="nucleotide sequence ID" value="NZ_BAABLD010000005.1"/>
</dbReference>
<evidence type="ECO:0000313" key="2">
    <source>
        <dbReference type="Proteomes" id="UP001500547"/>
    </source>
</evidence>
<proteinExistence type="predicted"/>
<accession>A0ABP9QHP6</accession>
<keyword evidence="2" id="KW-1185">Reference proteome</keyword>
<organism evidence="1 2">
    <name type="scientific">Viridibacterium curvum</name>
    <dbReference type="NCBI Taxonomy" id="1101404"/>
    <lineage>
        <taxon>Bacteria</taxon>
        <taxon>Pseudomonadati</taxon>
        <taxon>Pseudomonadota</taxon>
        <taxon>Betaproteobacteria</taxon>
        <taxon>Rhodocyclales</taxon>
        <taxon>Rhodocyclaceae</taxon>
        <taxon>Viridibacterium</taxon>
    </lineage>
</organism>
<dbReference type="EMBL" id="BAABLD010000005">
    <property type="protein sequence ID" value="GAA5162121.1"/>
    <property type="molecule type" value="Genomic_DNA"/>
</dbReference>
<dbReference type="Proteomes" id="UP001500547">
    <property type="component" value="Unassembled WGS sequence"/>
</dbReference>
<name>A0ABP9QHP6_9RHOO</name>